<evidence type="ECO:0008006" key="4">
    <source>
        <dbReference type="Google" id="ProtNLM"/>
    </source>
</evidence>
<dbReference type="HOGENOM" id="CLU_1231287_0_0_1"/>
<proteinExistence type="predicted"/>
<dbReference type="EMBL" id="JH431162">
    <property type="status" value="NOT_ANNOTATED_CDS"/>
    <property type="molecule type" value="Genomic_DNA"/>
</dbReference>
<keyword evidence="1" id="KW-1133">Transmembrane helix</keyword>
<sequence length="225" mass="24944">MASPPTNKVSQHITDDAKVESGANDAQSVEDSVDASLWENICTLRKKTTSGFVFLTKSIGLITATIGWIALAIILPLLPLAGLIIGAIHKDDCPADKRIPIWLIVWSSVLLMRQIIILGCKQCESARESTCSKAVFWIVDVFIISSFIYGSVLIFGIYKPEYEGDANTPNLCNPLDIARWLEESKSARLRQAAESLERELCKLQSRSDLQEKVQMHEDQVAVIQL</sequence>
<dbReference type="PANTHER" id="PTHR33444">
    <property type="entry name" value="SI:DKEY-19B23.12-RELATED"/>
    <property type="match status" value="1"/>
</dbReference>
<accession>T1IND4</accession>
<dbReference type="AlphaFoldDB" id="T1IND4"/>
<protein>
    <recommendedName>
        <fullName evidence="4">Transmembrane protein</fullName>
    </recommendedName>
</protein>
<keyword evidence="1" id="KW-0812">Transmembrane</keyword>
<keyword evidence="3" id="KW-1185">Reference proteome</keyword>
<name>T1IND4_STRMM</name>
<reference evidence="3" key="1">
    <citation type="submission" date="2011-05" db="EMBL/GenBank/DDBJ databases">
        <authorList>
            <person name="Richards S.R."/>
            <person name="Qu J."/>
            <person name="Jiang H."/>
            <person name="Jhangiani S.N."/>
            <person name="Agravi P."/>
            <person name="Goodspeed R."/>
            <person name="Gross S."/>
            <person name="Mandapat C."/>
            <person name="Jackson L."/>
            <person name="Mathew T."/>
            <person name="Pu L."/>
            <person name="Thornton R."/>
            <person name="Saada N."/>
            <person name="Wilczek-Boney K.B."/>
            <person name="Lee S."/>
            <person name="Kovar C."/>
            <person name="Wu Y."/>
            <person name="Scherer S.E."/>
            <person name="Worley K.C."/>
            <person name="Muzny D.M."/>
            <person name="Gibbs R."/>
        </authorList>
    </citation>
    <scope>NUCLEOTIDE SEQUENCE</scope>
    <source>
        <strain evidence="3">Brora</strain>
    </source>
</reference>
<dbReference type="EnsemblMetazoa" id="SMAR002511-RA">
    <property type="protein sequence ID" value="SMAR002511-PA"/>
    <property type="gene ID" value="SMAR002511"/>
</dbReference>
<evidence type="ECO:0000256" key="1">
    <source>
        <dbReference type="SAM" id="Phobius"/>
    </source>
</evidence>
<feature type="transmembrane region" description="Helical" evidence="1">
    <location>
        <begin position="59"/>
        <end position="87"/>
    </location>
</feature>
<reference evidence="2" key="2">
    <citation type="submission" date="2015-02" db="UniProtKB">
        <authorList>
            <consortium name="EnsemblMetazoa"/>
        </authorList>
    </citation>
    <scope>IDENTIFICATION</scope>
</reference>
<organism evidence="2 3">
    <name type="scientific">Strigamia maritima</name>
    <name type="common">European centipede</name>
    <name type="synonym">Geophilus maritimus</name>
    <dbReference type="NCBI Taxonomy" id="126957"/>
    <lineage>
        <taxon>Eukaryota</taxon>
        <taxon>Metazoa</taxon>
        <taxon>Ecdysozoa</taxon>
        <taxon>Arthropoda</taxon>
        <taxon>Myriapoda</taxon>
        <taxon>Chilopoda</taxon>
        <taxon>Pleurostigmophora</taxon>
        <taxon>Geophilomorpha</taxon>
        <taxon>Linotaeniidae</taxon>
        <taxon>Strigamia</taxon>
    </lineage>
</organism>
<keyword evidence="1" id="KW-0472">Membrane</keyword>
<evidence type="ECO:0000313" key="3">
    <source>
        <dbReference type="Proteomes" id="UP000014500"/>
    </source>
</evidence>
<dbReference type="PANTHER" id="PTHR33444:SF2">
    <property type="entry name" value="MARVEL DOMAIN-CONTAINING PROTEIN"/>
    <property type="match status" value="1"/>
</dbReference>
<feature type="transmembrane region" description="Helical" evidence="1">
    <location>
        <begin position="134"/>
        <end position="158"/>
    </location>
</feature>
<feature type="transmembrane region" description="Helical" evidence="1">
    <location>
        <begin position="99"/>
        <end position="119"/>
    </location>
</feature>
<dbReference type="STRING" id="126957.T1IND4"/>
<dbReference type="InterPro" id="IPR040350">
    <property type="entry name" value="TMEM272"/>
</dbReference>
<evidence type="ECO:0000313" key="2">
    <source>
        <dbReference type="EnsemblMetazoa" id="SMAR002511-PA"/>
    </source>
</evidence>
<dbReference type="Proteomes" id="UP000014500">
    <property type="component" value="Unassembled WGS sequence"/>
</dbReference>
<dbReference type="PhylomeDB" id="T1IND4"/>